<dbReference type="AlphaFoldDB" id="A0AAW0JFS4"/>
<accession>A0AAW0JFS4</accession>
<evidence type="ECO:0000313" key="1">
    <source>
        <dbReference type="EMBL" id="KAK7825357.1"/>
    </source>
</evidence>
<gene>
    <name evidence="1" type="ORF">CFP56_033510</name>
</gene>
<organism evidence="1 2">
    <name type="scientific">Quercus suber</name>
    <name type="common">Cork oak</name>
    <dbReference type="NCBI Taxonomy" id="58331"/>
    <lineage>
        <taxon>Eukaryota</taxon>
        <taxon>Viridiplantae</taxon>
        <taxon>Streptophyta</taxon>
        <taxon>Embryophyta</taxon>
        <taxon>Tracheophyta</taxon>
        <taxon>Spermatophyta</taxon>
        <taxon>Magnoliopsida</taxon>
        <taxon>eudicotyledons</taxon>
        <taxon>Gunneridae</taxon>
        <taxon>Pentapetalae</taxon>
        <taxon>rosids</taxon>
        <taxon>fabids</taxon>
        <taxon>Fagales</taxon>
        <taxon>Fagaceae</taxon>
        <taxon>Quercus</taxon>
    </lineage>
</organism>
<name>A0AAW0JFS4_QUESU</name>
<evidence type="ECO:0000313" key="2">
    <source>
        <dbReference type="Proteomes" id="UP000237347"/>
    </source>
</evidence>
<proteinExistence type="predicted"/>
<reference evidence="1 2" key="1">
    <citation type="journal article" date="2018" name="Sci. Data">
        <title>The draft genome sequence of cork oak.</title>
        <authorList>
            <person name="Ramos A.M."/>
            <person name="Usie A."/>
            <person name="Barbosa P."/>
            <person name="Barros P.M."/>
            <person name="Capote T."/>
            <person name="Chaves I."/>
            <person name="Simoes F."/>
            <person name="Abreu I."/>
            <person name="Carrasquinho I."/>
            <person name="Faro C."/>
            <person name="Guimaraes J.B."/>
            <person name="Mendonca D."/>
            <person name="Nobrega F."/>
            <person name="Rodrigues L."/>
            <person name="Saibo N.J.M."/>
            <person name="Varela M.C."/>
            <person name="Egas C."/>
            <person name="Matos J."/>
            <person name="Miguel C.M."/>
            <person name="Oliveira M.M."/>
            <person name="Ricardo C.P."/>
            <person name="Goncalves S."/>
        </authorList>
    </citation>
    <scope>NUCLEOTIDE SEQUENCE [LARGE SCALE GENOMIC DNA]</scope>
    <source>
        <strain evidence="2">cv. HL8</strain>
    </source>
</reference>
<dbReference type="EMBL" id="PKMF04000577">
    <property type="protein sequence ID" value="KAK7825357.1"/>
    <property type="molecule type" value="Genomic_DNA"/>
</dbReference>
<keyword evidence="2" id="KW-1185">Reference proteome</keyword>
<protein>
    <submittedName>
        <fullName evidence="1">Uncharacterized protein</fullName>
    </submittedName>
</protein>
<comment type="caution">
    <text evidence="1">The sequence shown here is derived from an EMBL/GenBank/DDBJ whole genome shotgun (WGS) entry which is preliminary data.</text>
</comment>
<sequence length="32" mass="3740">MKLFISLVNVVPSLMMLLKYGKRSTLNSQQWI</sequence>
<dbReference type="Proteomes" id="UP000237347">
    <property type="component" value="Unassembled WGS sequence"/>
</dbReference>